<evidence type="ECO:0000313" key="3">
    <source>
        <dbReference type="Proteomes" id="UP001519294"/>
    </source>
</evidence>
<dbReference type="Proteomes" id="UP001519294">
    <property type="component" value="Unassembled WGS sequence"/>
</dbReference>
<gene>
    <name evidence="2" type="ORF">J2Z81_002916</name>
</gene>
<evidence type="ECO:0000256" key="1">
    <source>
        <dbReference type="SAM" id="MobiDB-lite"/>
    </source>
</evidence>
<feature type="region of interest" description="Disordered" evidence="1">
    <location>
        <begin position="60"/>
        <end position="90"/>
    </location>
</feature>
<feature type="compositionally biased region" description="Basic and acidic residues" evidence="1">
    <location>
        <begin position="60"/>
        <end position="73"/>
    </location>
</feature>
<reference evidence="2 3" key="1">
    <citation type="submission" date="2021-03" db="EMBL/GenBank/DDBJ databases">
        <title>Genomic Encyclopedia of Type Strains, Phase IV (KMG-IV): sequencing the most valuable type-strain genomes for metagenomic binning, comparative biology and taxonomic classification.</title>
        <authorList>
            <person name="Goeker M."/>
        </authorList>
    </citation>
    <scope>NUCLEOTIDE SEQUENCE [LARGE SCALE GENOMIC DNA]</scope>
    <source>
        <strain evidence="2 3">DSM 25790</strain>
    </source>
</reference>
<proteinExistence type="predicted"/>
<sequence>MANYTFRCVKCGEFTLWYQGMRGNKREAYCPDCNTLSKRLFKPPITFRLDSRVKNRIESGMEPKIVKREDMPQNRKKRPNAARPWQAGHS</sequence>
<accession>A0ABS4SBT6</accession>
<keyword evidence="3" id="KW-1185">Reference proteome</keyword>
<comment type="caution">
    <text evidence="2">The sequence shown here is derived from an EMBL/GenBank/DDBJ whole genome shotgun (WGS) entry which is preliminary data.</text>
</comment>
<organism evidence="2 3">
    <name type="scientific">Virgibacillus alimentarius</name>
    <dbReference type="NCBI Taxonomy" id="698769"/>
    <lineage>
        <taxon>Bacteria</taxon>
        <taxon>Bacillati</taxon>
        <taxon>Bacillota</taxon>
        <taxon>Bacilli</taxon>
        <taxon>Bacillales</taxon>
        <taxon>Bacillaceae</taxon>
        <taxon>Virgibacillus</taxon>
    </lineage>
</organism>
<dbReference type="EMBL" id="JAGIKX010000042">
    <property type="protein sequence ID" value="MBP2258928.1"/>
    <property type="molecule type" value="Genomic_DNA"/>
</dbReference>
<name>A0ABS4SBT6_9BACI</name>
<dbReference type="RefSeq" id="WP_029267128.1">
    <property type="nucleotide sequence ID" value="NZ_JAGIKX010000042.1"/>
</dbReference>
<evidence type="ECO:0000313" key="2">
    <source>
        <dbReference type="EMBL" id="MBP2258928.1"/>
    </source>
</evidence>
<protein>
    <submittedName>
        <fullName evidence="2">FmdB family regulatory protein</fullName>
    </submittedName>
</protein>